<dbReference type="PRINTS" id="PR00344">
    <property type="entry name" value="BCTRLSENSOR"/>
</dbReference>
<feature type="transmembrane region" description="Helical" evidence="7">
    <location>
        <begin position="23"/>
        <end position="41"/>
    </location>
</feature>
<feature type="transmembrane region" description="Helical" evidence="7">
    <location>
        <begin position="47"/>
        <end position="66"/>
    </location>
</feature>
<dbReference type="PANTHER" id="PTHR45453">
    <property type="entry name" value="PHOSPHATE REGULON SENSOR PROTEIN PHOR"/>
    <property type="match status" value="1"/>
</dbReference>
<keyword evidence="6" id="KW-0902">Two-component regulatory system</keyword>
<evidence type="ECO:0000256" key="5">
    <source>
        <dbReference type="ARBA" id="ARBA00022777"/>
    </source>
</evidence>
<dbReference type="Pfam" id="PF00512">
    <property type="entry name" value="HisKA"/>
    <property type="match status" value="1"/>
</dbReference>
<dbReference type="SMART" id="SM00388">
    <property type="entry name" value="HisKA"/>
    <property type="match status" value="1"/>
</dbReference>
<evidence type="ECO:0000256" key="3">
    <source>
        <dbReference type="ARBA" id="ARBA00022553"/>
    </source>
</evidence>
<accession>A0ABU0C5B8</accession>
<keyword evidence="10" id="KW-1185">Reference proteome</keyword>
<dbReference type="RefSeq" id="WP_307153328.1">
    <property type="nucleotide sequence ID" value="NZ_JAUSUK010000001.1"/>
</dbReference>
<keyword evidence="7" id="KW-0472">Membrane</keyword>
<dbReference type="CDD" id="cd00082">
    <property type="entry name" value="HisKA"/>
    <property type="match status" value="1"/>
</dbReference>
<dbReference type="InterPro" id="IPR003594">
    <property type="entry name" value="HATPase_dom"/>
</dbReference>
<proteinExistence type="predicted"/>
<dbReference type="InterPro" id="IPR036890">
    <property type="entry name" value="HATPase_C_sf"/>
</dbReference>
<dbReference type="PROSITE" id="PS50109">
    <property type="entry name" value="HIS_KIN"/>
    <property type="match status" value="1"/>
</dbReference>
<organism evidence="9 10">
    <name type="scientific">Rhodopseudomonas julia</name>
    <dbReference type="NCBI Taxonomy" id="200617"/>
    <lineage>
        <taxon>Bacteria</taxon>
        <taxon>Pseudomonadati</taxon>
        <taxon>Pseudomonadota</taxon>
        <taxon>Alphaproteobacteria</taxon>
        <taxon>Hyphomicrobiales</taxon>
        <taxon>Nitrobacteraceae</taxon>
        <taxon>Rhodopseudomonas</taxon>
    </lineage>
</organism>
<dbReference type="Gene3D" id="1.10.287.130">
    <property type="match status" value="1"/>
</dbReference>
<evidence type="ECO:0000313" key="10">
    <source>
        <dbReference type="Proteomes" id="UP001230253"/>
    </source>
</evidence>
<comment type="catalytic activity">
    <reaction evidence="1">
        <text>ATP + protein L-histidine = ADP + protein N-phospho-L-histidine.</text>
        <dbReference type="EC" id="2.7.13.3"/>
    </reaction>
</comment>
<evidence type="ECO:0000256" key="7">
    <source>
        <dbReference type="SAM" id="Phobius"/>
    </source>
</evidence>
<name>A0ABU0C5B8_9BRAD</name>
<dbReference type="SUPFAM" id="SSF47384">
    <property type="entry name" value="Homodimeric domain of signal transducing histidine kinase"/>
    <property type="match status" value="1"/>
</dbReference>
<evidence type="ECO:0000256" key="1">
    <source>
        <dbReference type="ARBA" id="ARBA00000085"/>
    </source>
</evidence>
<keyword evidence="7" id="KW-1133">Transmembrane helix</keyword>
<evidence type="ECO:0000256" key="6">
    <source>
        <dbReference type="ARBA" id="ARBA00023012"/>
    </source>
</evidence>
<dbReference type="Gene3D" id="3.30.565.10">
    <property type="entry name" value="Histidine kinase-like ATPase, C-terminal domain"/>
    <property type="match status" value="1"/>
</dbReference>
<dbReference type="InterPro" id="IPR005467">
    <property type="entry name" value="His_kinase_dom"/>
</dbReference>
<protein>
    <recommendedName>
        <fullName evidence="2">histidine kinase</fullName>
        <ecNumber evidence="2">2.7.13.3</ecNumber>
    </recommendedName>
</protein>
<sequence length="450" mass="49090">MIEETTTENNLSVNPVRPLGRLAAARLPLLATALVLTFVTVNFSVPVLWSVLGFVFVLIVTAAVPARMRSERLSSAAAHSRILWPDTGMKAVVSSLPHPAFLLDQRGIMRFSNEAATAAFPQARPGDPLSMTIRAPRLRDALAAAQGMMTSKFEYRERSGAETVYVVTVQPVLHAAAAAPFILLLFEDVTERLATARMRADFVANASHELRTPLASLSGFIDTLQGPARGDPKAQDRFLAIMREQAERMRRLLDDLLSLSRLEMRVHQQPRDHIDLAHIARRVVDGLRPLAEHLQVEVTLDLPDEPVFVLGDADELHQVLENLAENGLKYGSAGKRLEVRLAQPRKGGEAIVLASVRDWGPGIAPEHLPRLTERFYRVDVASSREKQGTGLGLAIVKHILTRHRGRLDIDSELGAGATFTVRLPAAEAPADLSAADLSAADETQKSAMAG</sequence>
<evidence type="ECO:0000256" key="2">
    <source>
        <dbReference type="ARBA" id="ARBA00012438"/>
    </source>
</evidence>
<gene>
    <name evidence="9" type="ORF">J2R99_000950</name>
</gene>
<dbReference type="InterPro" id="IPR003661">
    <property type="entry name" value="HisK_dim/P_dom"/>
</dbReference>
<dbReference type="GO" id="GO:0004673">
    <property type="term" value="F:protein histidine kinase activity"/>
    <property type="evidence" value="ECO:0007669"/>
    <property type="project" value="UniProtKB-EC"/>
</dbReference>
<dbReference type="Proteomes" id="UP001230253">
    <property type="component" value="Unassembled WGS sequence"/>
</dbReference>
<dbReference type="InterPro" id="IPR050351">
    <property type="entry name" value="BphY/WalK/GraS-like"/>
</dbReference>
<dbReference type="InterPro" id="IPR036097">
    <property type="entry name" value="HisK_dim/P_sf"/>
</dbReference>
<comment type="caution">
    <text evidence="9">The sequence shown here is derived from an EMBL/GenBank/DDBJ whole genome shotgun (WGS) entry which is preliminary data.</text>
</comment>
<dbReference type="EMBL" id="JAUSUK010000001">
    <property type="protein sequence ID" value="MDQ0325101.1"/>
    <property type="molecule type" value="Genomic_DNA"/>
</dbReference>
<dbReference type="SUPFAM" id="SSF55874">
    <property type="entry name" value="ATPase domain of HSP90 chaperone/DNA topoisomerase II/histidine kinase"/>
    <property type="match status" value="1"/>
</dbReference>
<evidence type="ECO:0000313" key="9">
    <source>
        <dbReference type="EMBL" id="MDQ0325101.1"/>
    </source>
</evidence>
<reference evidence="9 10" key="1">
    <citation type="submission" date="2023-07" db="EMBL/GenBank/DDBJ databases">
        <title>Genomic Encyclopedia of Type Strains, Phase IV (KMG-IV): sequencing the most valuable type-strain genomes for metagenomic binning, comparative biology and taxonomic classification.</title>
        <authorList>
            <person name="Goeker M."/>
        </authorList>
    </citation>
    <scope>NUCLEOTIDE SEQUENCE [LARGE SCALE GENOMIC DNA]</scope>
    <source>
        <strain evidence="9 10">DSM 11549</strain>
    </source>
</reference>
<evidence type="ECO:0000256" key="4">
    <source>
        <dbReference type="ARBA" id="ARBA00022679"/>
    </source>
</evidence>
<dbReference type="InterPro" id="IPR004358">
    <property type="entry name" value="Sig_transdc_His_kin-like_C"/>
</dbReference>
<feature type="domain" description="Histidine kinase" evidence="8">
    <location>
        <begin position="205"/>
        <end position="427"/>
    </location>
</feature>
<dbReference type="SMART" id="SM00387">
    <property type="entry name" value="HATPase_c"/>
    <property type="match status" value="1"/>
</dbReference>
<dbReference type="PANTHER" id="PTHR45453:SF1">
    <property type="entry name" value="PHOSPHATE REGULON SENSOR PROTEIN PHOR"/>
    <property type="match status" value="1"/>
</dbReference>
<evidence type="ECO:0000259" key="8">
    <source>
        <dbReference type="PROSITE" id="PS50109"/>
    </source>
</evidence>
<keyword evidence="3" id="KW-0597">Phosphoprotein</keyword>
<keyword evidence="7" id="KW-0812">Transmembrane</keyword>
<keyword evidence="5 9" id="KW-0418">Kinase</keyword>
<dbReference type="Pfam" id="PF02518">
    <property type="entry name" value="HATPase_c"/>
    <property type="match status" value="1"/>
</dbReference>
<dbReference type="EC" id="2.7.13.3" evidence="2"/>
<keyword evidence="4 9" id="KW-0808">Transferase</keyword>